<dbReference type="EMBL" id="JFKA01000004">
    <property type="protein sequence ID" value="OSQ38447.1"/>
    <property type="molecule type" value="Genomic_DNA"/>
</dbReference>
<evidence type="ECO:0000313" key="3">
    <source>
        <dbReference type="Proteomes" id="UP000193391"/>
    </source>
</evidence>
<keyword evidence="3" id="KW-1185">Reference proteome</keyword>
<organism evidence="2 3">
    <name type="scientific">Thalassospira mesophila</name>
    <dbReference type="NCBI Taxonomy" id="1293891"/>
    <lineage>
        <taxon>Bacteria</taxon>
        <taxon>Pseudomonadati</taxon>
        <taxon>Pseudomonadota</taxon>
        <taxon>Alphaproteobacteria</taxon>
        <taxon>Rhodospirillales</taxon>
        <taxon>Thalassospiraceae</taxon>
        <taxon>Thalassospira</taxon>
    </lineage>
</organism>
<feature type="region of interest" description="Disordered" evidence="1">
    <location>
        <begin position="19"/>
        <end position="59"/>
    </location>
</feature>
<dbReference type="AlphaFoldDB" id="A0A1Y2L016"/>
<accession>A0A1Y2L016</accession>
<name>A0A1Y2L016_9PROT</name>
<dbReference type="STRING" id="1293891.TMES_11530"/>
<sequence length="158" mass="16870">MIRPLVAMKPKLLQFQPPATRQAKANGTIAASDRAGTGKTENVWKNETAPPGKGGAVSEGKQKLTTRKVNRNPACHMSCAKDNLVTGGKVQSVPICGHVGGEIAIKTLHPQFVRLGTACIKAERNAILQGKALKAIIGCLATTRLGNTLRSKWKTDHR</sequence>
<reference evidence="2 3" key="1">
    <citation type="submission" date="2014-03" db="EMBL/GenBank/DDBJ databases">
        <title>The draft genome sequence of Thalassospira mesophila JCM 18969.</title>
        <authorList>
            <person name="Lai Q."/>
            <person name="Shao Z."/>
        </authorList>
    </citation>
    <scope>NUCLEOTIDE SEQUENCE [LARGE SCALE GENOMIC DNA]</scope>
    <source>
        <strain evidence="2 3">JCM 18969</strain>
    </source>
</reference>
<proteinExistence type="predicted"/>
<comment type="caution">
    <text evidence="2">The sequence shown here is derived from an EMBL/GenBank/DDBJ whole genome shotgun (WGS) entry which is preliminary data.</text>
</comment>
<protein>
    <submittedName>
        <fullName evidence="2">Uncharacterized protein</fullName>
    </submittedName>
</protein>
<evidence type="ECO:0000256" key="1">
    <source>
        <dbReference type="SAM" id="MobiDB-lite"/>
    </source>
</evidence>
<evidence type="ECO:0000313" key="2">
    <source>
        <dbReference type="EMBL" id="OSQ38447.1"/>
    </source>
</evidence>
<dbReference type="Proteomes" id="UP000193391">
    <property type="component" value="Unassembled WGS sequence"/>
</dbReference>
<gene>
    <name evidence="2" type="ORF">TMES_11530</name>
</gene>